<keyword evidence="3" id="KW-1185">Reference proteome</keyword>
<dbReference type="GO" id="GO:0016925">
    <property type="term" value="P:protein sumoylation"/>
    <property type="evidence" value="ECO:0007669"/>
    <property type="project" value="EnsemblFungi"/>
</dbReference>
<dbReference type="InterPro" id="IPR045886">
    <property type="entry name" value="ThiF/MoeB/HesA"/>
</dbReference>
<dbReference type="GO" id="GO:0005829">
    <property type="term" value="C:cytosol"/>
    <property type="evidence" value="ECO:0007669"/>
    <property type="project" value="EnsemblFungi"/>
</dbReference>
<name>A0A1G4J2D0_9SACH</name>
<proteinExistence type="predicted"/>
<feature type="domain" description="THIF-type NAD/FAD binding fold" evidence="1">
    <location>
        <begin position="3"/>
        <end position="319"/>
    </location>
</feature>
<sequence length="320" mass="35173">MAAQARMRNAKVLLIHLGALGAEITKNLVLSGVGSLSLIDDSDVSSQDLDSQFFLGKAEVGTKRLVAAAPRIQDMNSRVELTIDTEHFGSKPDAYYQQFDLVIGTDLTSAEIIKINAITRRFNLPLFVAGLNGLSGYIFVDLIEFDATDEKLKSSVPTALGSVSQNRRITEVVEHYNEEQKKTFETIVTRNTYTPFEKVLREGTFKGKLTRRQLKRLTNAVPLTLALFEYPDGVGEVTPATLKEKALAKFVQLGLPTDQLQQIYVDQFAEQAGLEFAPVAAVIGGAVAQDVINILGKKQSPLNNFVVLDGITLDMHIFEL</sequence>
<gene>
    <name evidence="2" type="ORF">LADA_0C12596G</name>
</gene>
<dbReference type="InterPro" id="IPR000594">
    <property type="entry name" value="ThiF_NAD_FAD-bd"/>
</dbReference>
<organism evidence="2 3">
    <name type="scientific">Lachancea dasiensis</name>
    <dbReference type="NCBI Taxonomy" id="1072105"/>
    <lineage>
        <taxon>Eukaryota</taxon>
        <taxon>Fungi</taxon>
        <taxon>Dikarya</taxon>
        <taxon>Ascomycota</taxon>
        <taxon>Saccharomycotina</taxon>
        <taxon>Saccharomycetes</taxon>
        <taxon>Saccharomycetales</taxon>
        <taxon>Saccharomycetaceae</taxon>
        <taxon>Lachancea</taxon>
    </lineage>
</organism>
<dbReference type="OrthoDB" id="1708823at2759"/>
<evidence type="ECO:0000313" key="3">
    <source>
        <dbReference type="Proteomes" id="UP000190274"/>
    </source>
</evidence>
<accession>A0A1G4J2D0</accession>
<dbReference type="EMBL" id="LT598459">
    <property type="protein sequence ID" value="SCU83629.1"/>
    <property type="molecule type" value="Genomic_DNA"/>
</dbReference>
<dbReference type="Pfam" id="PF00899">
    <property type="entry name" value="ThiF"/>
    <property type="match status" value="1"/>
</dbReference>
<evidence type="ECO:0000259" key="1">
    <source>
        <dbReference type="Pfam" id="PF00899"/>
    </source>
</evidence>
<dbReference type="InterPro" id="IPR035985">
    <property type="entry name" value="Ubiquitin-activating_enz"/>
</dbReference>
<dbReference type="Proteomes" id="UP000190274">
    <property type="component" value="Chromosome C"/>
</dbReference>
<dbReference type="SUPFAM" id="SSF69572">
    <property type="entry name" value="Activating enzymes of the ubiquitin-like proteins"/>
    <property type="match status" value="1"/>
</dbReference>
<protein>
    <submittedName>
        <fullName evidence="2">LADA_0C12596g1_1</fullName>
    </submittedName>
</protein>
<dbReference type="Gene3D" id="3.40.50.720">
    <property type="entry name" value="NAD(P)-binding Rossmann-like Domain"/>
    <property type="match status" value="1"/>
</dbReference>
<dbReference type="GO" id="GO:0031510">
    <property type="term" value="C:SUMO activating enzyme complex"/>
    <property type="evidence" value="ECO:0007669"/>
    <property type="project" value="EnsemblFungi"/>
</dbReference>
<reference evidence="3" key="1">
    <citation type="submission" date="2016-03" db="EMBL/GenBank/DDBJ databases">
        <authorList>
            <person name="Devillers H."/>
        </authorList>
    </citation>
    <scope>NUCLEOTIDE SEQUENCE [LARGE SCALE GENOMIC DNA]</scope>
</reference>
<dbReference type="AlphaFoldDB" id="A0A1G4J2D0"/>
<evidence type="ECO:0000313" key="2">
    <source>
        <dbReference type="EMBL" id="SCU83629.1"/>
    </source>
</evidence>
<dbReference type="STRING" id="1266660.A0A1G4J2D0"/>
<dbReference type="PANTHER" id="PTHR10953:SF162">
    <property type="entry name" value="SUMO-ACTIVATING ENZYME SUBUNIT 1"/>
    <property type="match status" value="1"/>
</dbReference>
<dbReference type="PANTHER" id="PTHR10953">
    <property type="entry name" value="UBIQUITIN-ACTIVATING ENZYME E1"/>
    <property type="match status" value="1"/>
</dbReference>
<dbReference type="GO" id="GO:0019948">
    <property type="term" value="F:SUMO activating enzyme activity"/>
    <property type="evidence" value="ECO:0007669"/>
    <property type="project" value="EnsemblFungi"/>
</dbReference>